<gene>
    <name evidence="1" type="ORF">E5333_00210</name>
</gene>
<evidence type="ECO:0000313" key="2">
    <source>
        <dbReference type="Proteomes" id="UP000306630"/>
    </source>
</evidence>
<protein>
    <submittedName>
        <fullName evidence="1">Uncharacterized protein</fullName>
    </submittedName>
</protein>
<sequence>MSNTIHISQARKMLDSGQRVSLVAVKKNGSLLTADDVISLHYDFYSGTRTIKFLRSGQKRLIRDCCLIRINDFEVFL</sequence>
<dbReference type="AlphaFoldDB" id="A0A4S2G3Z8"/>
<evidence type="ECO:0000313" key="1">
    <source>
        <dbReference type="EMBL" id="TGY76714.1"/>
    </source>
</evidence>
<comment type="caution">
    <text evidence="1">The sequence shown here is derived from an EMBL/GenBank/DDBJ whole genome shotgun (WGS) entry which is preliminary data.</text>
</comment>
<accession>A0A4S2G3Z8</accession>
<reference evidence="1 2" key="1">
    <citation type="submission" date="2019-04" db="EMBL/GenBank/DDBJ databases">
        <title>Microbes associate with the intestines of laboratory mice.</title>
        <authorList>
            <person name="Navarre W."/>
            <person name="Wong E."/>
            <person name="Huang K."/>
            <person name="Tropini C."/>
            <person name="Ng K."/>
            <person name="Yu B."/>
        </authorList>
    </citation>
    <scope>NUCLEOTIDE SEQUENCE [LARGE SCALE GENOMIC DNA]</scope>
    <source>
        <strain evidence="1 2">NM06_A21</strain>
    </source>
</reference>
<dbReference type="Proteomes" id="UP000306630">
    <property type="component" value="Unassembled WGS sequence"/>
</dbReference>
<dbReference type="RefSeq" id="WP_135957250.1">
    <property type="nucleotide sequence ID" value="NZ_CAOOOG010000027.1"/>
</dbReference>
<proteinExistence type="predicted"/>
<dbReference type="EMBL" id="SRYD01000001">
    <property type="protein sequence ID" value="TGY76714.1"/>
    <property type="molecule type" value="Genomic_DNA"/>
</dbReference>
<name>A0A4S2G3Z8_9BACT</name>
<organism evidence="1 2">
    <name type="scientific">Muribaculum intestinale</name>
    <dbReference type="NCBI Taxonomy" id="1796646"/>
    <lineage>
        <taxon>Bacteria</taxon>
        <taxon>Pseudomonadati</taxon>
        <taxon>Bacteroidota</taxon>
        <taxon>Bacteroidia</taxon>
        <taxon>Bacteroidales</taxon>
        <taxon>Muribaculaceae</taxon>
        <taxon>Muribaculum</taxon>
    </lineage>
</organism>